<dbReference type="EMBL" id="SDRB02011796">
    <property type="protein sequence ID" value="THG00097.1"/>
    <property type="molecule type" value="Genomic_DNA"/>
</dbReference>
<dbReference type="PANTHER" id="PTHR33144">
    <property type="entry name" value="OS10G0409366 PROTEIN-RELATED"/>
    <property type="match status" value="1"/>
</dbReference>
<evidence type="ECO:0000256" key="2">
    <source>
        <dbReference type="SAM" id="Phobius"/>
    </source>
</evidence>
<comment type="caution">
    <text evidence="3">The sequence shown here is derived from an EMBL/GenBank/DDBJ whole genome shotgun (WGS) entry which is preliminary data.</text>
</comment>
<name>A0A4V3WKA7_CAMSN</name>
<keyword evidence="2" id="KW-0472">Membrane</keyword>
<feature type="compositionally biased region" description="Polar residues" evidence="1">
    <location>
        <begin position="326"/>
        <end position="335"/>
    </location>
</feature>
<dbReference type="InterPro" id="IPR004252">
    <property type="entry name" value="Probable_transposase_24"/>
</dbReference>
<evidence type="ECO:0000313" key="4">
    <source>
        <dbReference type="Proteomes" id="UP000306102"/>
    </source>
</evidence>
<feature type="region of interest" description="Disordered" evidence="1">
    <location>
        <begin position="326"/>
        <end position="352"/>
    </location>
</feature>
<gene>
    <name evidence="3" type="ORF">TEA_012393</name>
</gene>
<organism evidence="3 4">
    <name type="scientific">Camellia sinensis var. sinensis</name>
    <name type="common">China tea</name>
    <dbReference type="NCBI Taxonomy" id="542762"/>
    <lineage>
        <taxon>Eukaryota</taxon>
        <taxon>Viridiplantae</taxon>
        <taxon>Streptophyta</taxon>
        <taxon>Embryophyta</taxon>
        <taxon>Tracheophyta</taxon>
        <taxon>Spermatophyta</taxon>
        <taxon>Magnoliopsida</taxon>
        <taxon>eudicotyledons</taxon>
        <taxon>Gunneridae</taxon>
        <taxon>Pentapetalae</taxon>
        <taxon>asterids</taxon>
        <taxon>Ericales</taxon>
        <taxon>Theaceae</taxon>
        <taxon>Camellia</taxon>
    </lineage>
</organism>
<protein>
    <recommendedName>
        <fullName evidence="5">Transposase, Ptta/En/Spm, plant</fullName>
    </recommendedName>
</protein>
<evidence type="ECO:0008006" key="5">
    <source>
        <dbReference type="Google" id="ProtNLM"/>
    </source>
</evidence>
<dbReference type="PANTHER" id="PTHR33144:SF52">
    <property type="match status" value="1"/>
</dbReference>
<keyword evidence="2" id="KW-1133">Transmembrane helix</keyword>
<sequence>MFLYIYLYIVLSIYELWFTRWTTIALLVLLCCFAITGPSRRHGRGRAKGIKEWGTGAKLNVDWGSVPEDIVEGIWKEVQDNLLYAPEGLKQVVIDSCNKLWKDHKHKTKTNHYKPFKDDPNINEKVPLDILPEQWRVMVEYWSSKDAMKIASRNSKNRELRGPVHRTGRTPFADVRHKMMTDGESTNKMSVFMKTRMITDPDVKLFLDEYNEQLSMIDEPLRTEEVQDKIFHNLVGKDGHGYCKTYGIGVPRSAVYKKDVSPSQASSSSTVEEITQQVRQTVTEEIEQRLTVEIEQRVTEKLKTEFEQVRAWMDFIRSQGGLSGIQLPNASSGRQQVRKSVGDHDSQDDELLGSPVQSRMRGIRVEDRLEGLINLMDIISHVLKTDLNRDNLAFKNKFVSIFP</sequence>
<keyword evidence="2" id="KW-0812">Transmembrane</keyword>
<dbReference type="Proteomes" id="UP000306102">
    <property type="component" value="Unassembled WGS sequence"/>
</dbReference>
<feature type="transmembrane region" description="Helical" evidence="2">
    <location>
        <begin position="6"/>
        <end position="36"/>
    </location>
</feature>
<evidence type="ECO:0000256" key="1">
    <source>
        <dbReference type="SAM" id="MobiDB-lite"/>
    </source>
</evidence>
<dbReference type="AlphaFoldDB" id="A0A4V3WKA7"/>
<keyword evidence="4" id="KW-1185">Reference proteome</keyword>
<proteinExistence type="predicted"/>
<accession>A0A4V3WKA7</accession>
<reference evidence="3 4" key="1">
    <citation type="journal article" date="2018" name="Proc. Natl. Acad. Sci. U.S.A.">
        <title>Draft genome sequence of Camellia sinensis var. sinensis provides insights into the evolution of the tea genome and tea quality.</title>
        <authorList>
            <person name="Wei C."/>
            <person name="Yang H."/>
            <person name="Wang S."/>
            <person name="Zhao J."/>
            <person name="Liu C."/>
            <person name="Gao L."/>
            <person name="Xia E."/>
            <person name="Lu Y."/>
            <person name="Tai Y."/>
            <person name="She G."/>
            <person name="Sun J."/>
            <person name="Cao H."/>
            <person name="Tong W."/>
            <person name="Gao Q."/>
            <person name="Li Y."/>
            <person name="Deng W."/>
            <person name="Jiang X."/>
            <person name="Wang W."/>
            <person name="Chen Q."/>
            <person name="Zhang S."/>
            <person name="Li H."/>
            <person name="Wu J."/>
            <person name="Wang P."/>
            <person name="Li P."/>
            <person name="Shi C."/>
            <person name="Zheng F."/>
            <person name="Jian J."/>
            <person name="Huang B."/>
            <person name="Shan D."/>
            <person name="Shi M."/>
            <person name="Fang C."/>
            <person name="Yue Y."/>
            <person name="Li F."/>
            <person name="Li D."/>
            <person name="Wei S."/>
            <person name="Han B."/>
            <person name="Jiang C."/>
            <person name="Yin Y."/>
            <person name="Xia T."/>
            <person name="Zhang Z."/>
            <person name="Bennetzen J.L."/>
            <person name="Zhao S."/>
            <person name="Wan X."/>
        </authorList>
    </citation>
    <scope>NUCLEOTIDE SEQUENCE [LARGE SCALE GENOMIC DNA]</scope>
    <source>
        <strain evidence="4">cv. Shuchazao</strain>
        <tissue evidence="3">Leaf</tissue>
    </source>
</reference>
<dbReference type="Pfam" id="PF03004">
    <property type="entry name" value="Transposase_24"/>
    <property type="match status" value="1"/>
</dbReference>
<evidence type="ECO:0000313" key="3">
    <source>
        <dbReference type="EMBL" id="THG00097.1"/>
    </source>
</evidence>